<accession>A0ABW7HNV1</accession>
<dbReference type="Pfam" id="PF09704">
    <property type="entry name" value="Cas_Cas5d"/>
    <property type="match status" value="1"/>
</dbReference>
<organism evidence="3 4">
    <name type="scientific">Streptomyces chitinivorans</name>
    <dbReference type="NCBI Taxonomy" id="1257027"/>
    <lineage>
        <taxon>Bacteria</taxon>
        <taxon>Bacillati</taxon>
        <taxon>Actinomycetota</taxon>
        <taxon>Actinomycetes</taxon>
        <taxon>Kitasatosporales</taxon>
        <taxon>Streptomycetaceae</taxon>
        <taxon>Streptomyces</taxon>
    </lineage>
</organism>
<dbReference type="CDD" id="cd09645">
    <property type="entry name" value="Cas5_I-E"/>
    <property type="match status" value="1"/>
</dbReference>
<dbReference type="Gene3D" id="3.30.70.2660">
    <property type="match status" value="1"/>
</dbReference>
<dbReference type="EMBL" id="JBIHMK010000010">
    <property type="protein sequence ID" value="MFH0247535.1"/>
    <property type="molecule type" value="Genomic_DNA"/>
</dbReference>
<evidence type="ECO:0000313" key="4">
    <source>
        <dbReference type="Proteomes" id="UP001607069"/>
    </source>
</evidence>
<sequence>MTSPAAPAPEPGLLLRLTGPLQSWGEHSHFNDRDTAGFPTRSGLIGLLAAALGRHRNEPIDDLARLSLTVRTDRPGVLLRDLHTVGGGLPAKATVTTAEGKKRSGDTATLLTHRAYLADAAFTVALTATGPGDTDTLARCAQALRTPHWPLFLGRRSCPPEGPLLLGESDNALHHLLHLPLAAHRPPREGHGTEFLSDRPLDRLPVPEHLTTADGQDGAHPAGEVNDEPISFHPRRRTHRARPLYRRTLHLPDTQYAGLGTGHLARLHTYLNAHLPRPEGRSHR</sequence>
<name>A0ABW7HNV1_9ACTN</name>
<keyword evidence="4" id="KW-1185">Reference proteome</keyword>
<keyword evidence="1" id="KW-0051">Antiviral defense</keyword>
<comment type="caution">
    <text evidence="3">The sequence shown here is derived from an EMBL/GenBank/DDBJ whole genome shotgun (WGS) entry which is preliminary data.</text>
</comment>
<evidence type="ECO:0000313" key="3">
    <source>
        <dbReference type="EMBL" id="MFH0247535.1"/>
    </source>
</evidence>
<dbReference type="NCBIfam" id="TIGR01868">
    <property type="entry name" value="casD_Cas5e"/>
    <property type="match status" value="1"/>
</dbReference>
<protein>
    <submittedName>
        <fullName evidence="3">Type I-E CRISPR-associated protein Cas5/CasD</fullName>
    </submittedName>
</protein>
<evidence type="ECO:0000256" key="1">
    <source>
        <dbReference type="ARBA" id="ARBA00023118"/>
    </source>
</evidence>
<evidence type="ECO:0000256" key="2">
    <source>
        <dbReference type="SAM" id="MobiDB-lite"/>
    </source>
</evidence>
<dbReference type="Proteomes" id="UP001607069">
    <property type="component" value="Unassembled WGS sequence"/>
</dbReference>
<dbReference type="RefSeq" id="WP_279951738.1">
    <property type="nucleotide sequence ID" value="NZ_BAABEN010000018.1"/>
</dbReference>
<proteinExistence type="predicted"/>
<dbReference type="InterPro" id="IPR013422">
    <property type="entry name" value="CRISPR-assoc_prot_Cas5_N"/>
</dbReference>
<dbReference type="NCBIfam" id="TIGR02593">
    <property type="entry name" value="CRISPR_cas5"/>
    <property type="match status" value="1"/>
</dbReference>
<gene>
    <name evidence="3" type="primary">cas5e</name>
    <name evidence="3" type="ORF">ACG5V6_04825</name>
</gene>
<feature type="region of interest" description="Disordered" evidence="2">
    <location>
        <begin position="212"/>
        <end position="241"/>
    </location>
</feature>
<reference evidence="3 4" key="1">
    <citation type="submission" date="2024-10" db="EMBL/GenBank/DDBJ databases">
        <authorList>
            <person name="Cho J.-C."/>
        </authorList>
    </citation>
    <scope>NUCLEOTIDE SEQUENCE [LARGE SCALE GENOMIC DNA]</scope>
    <source>
        <strain evidence="3 4">KCTC29696</strain>
    </source>
</reference>
<dbReference type="InterPro" id="IPR021124">
    <property type="entry name" value="CRISPR-assoc_prot_Cas5"/>
</dbReference>
<dbReference type="InterPro" id="IPR010147">
    <property type="entry name" value="CRISPR-assoc_prot_CasD"/>
</dbReference>